<dbReference type="GO" id="GO:0016592">
    <property type="term" value="C:mediator complex"/>
    <property type="evidence" value="ECO:0007669"/>
    <property type="project" value="InterPro"/>
</dbReference>
<dbReference type="InterPro" id="IPR019095">
    <property type="entry name" value="Mediator_Med18"/>
</dbReference>
<feature type="region of interest" description="Disordered" evidence="11">
    <location>
        <begin position="249"/>
        <end position="351"/>
    </location>
</feature>
<organism evidence="12 13">
    <name type="scientific">Eumeta variegata</name>
    <name type="common">Bagworm moth</name>
    <name type="synonym">Eumeta japonica</name>
    <dbReference type="NCBI Taxonomy" id="151549"/>
    <lineage>
        <taxon>Eukaryota</taxon>
        <taxon>Metazoa</taxon>
        <taxon>Ecdysozoa</taxon>
        <taxon>Arthropoda</taxon>
        <taxon>Hexapoda</taxon>
        <taxon>Insecta</taxon>
        <taxon>Pterygota</taxon>
        <taxon>Neoptera</taxon>
        <taxon>Endopterygota</taxon>
        <taxon>Lepidoptera</taxon>
        <taxon>Glossata</taxon>
        <taxon>Ditrysia</taxon>
        <taxon>Tineoidea</taxon>
        <taxon>Psychidae</taxon>
        <taxon>Oiketicinae</taxon>
        <taxon>Eumeta</taxon>
    </lineage>
</organism>
<name>A0A4C1ZL47_EUMVA</name>
<evidence type="ECO:0000256" key="10">
    <source>
        <dbReference type="RuleBase" id="RU364150"/>
    </source>
</evidence>
<evidence type="ECO:0000256" key="11">
    <source>
        <dbReference type="SAM" id="MobiDB-lite"/>
    </source>
</evidence>
<evidence type="ECO:0000256" key="1">
    <source>
        <dbReference type="ARBA" id="ARBA00004123"/>
    </source>
</evidence>
<dbReference type="EMBL" id="BGZK01001848">
    <property type="protein sequence ID" value="GBP87265.1"/>
    <property type="molecule type" value="Genomic_DNA"/>
</dbReference>
<dbReference type="PANTHER" id="PTHR13321:SF2">
    <property type="entry name" value="MEDIATOR OF RNA POLYMERASE II TRANSCRIPTION SUBUNIT 18"/>
    <property type="match status" value="1"/>
</dbReference>
<comment type="caution">
    <text evidence="12">The sequence shown here is derived from an EMBL/GenBank/DDBJ whole genome shotgun (WGS) entry which is preliminary data.</text>
</comment>
<dbReference type="PANTHER" id="PTHR13321">
    <property type="entry name" value="MEDIATOR OF RNA POLYMERASE II TRANSCRIPTION, SUBUNIT 18"/>
    <property type="match status" value="1"/>
</dbReference>
<dbReference type="OrthoDB" id="10018982at2759"/>
<comment type="subcellular location">
    <subcellularLocation>
        <location evidence="1 10">Nucleus</location>
    </subcellularLocation>
</comment>
<comment type="subunit">
    <text evidence="10">Component of the Mediator complex.</text>
</comment>
<protein>
    <recommendedName>
        <fullName evidence="3 10">Mediator of RNA polymerase II transcription subunit 18</fullName>
    </recommendedName>
    <alternativeName>
        <fullName evidence="9 10">Mediator complex subunit 18</fullName>
    </alternativeName>
</protein>
<proteinExistence type="inferred from homology"/>
<dbReference type="Proteomes" id="UP000299102">
    <property type="component" value="Unassembled WGS sequence"/>
</dbReference>
<dbReference type="GO" id="GO:0003712">
    <property type="term" value="F:transcription coregulator activity"/>
    <property type="evidence" value="ECO:0007669"/>
    <property type="project" value="InterPro"/>
</dbReference>
<evidence type="ECO:0000256" key="7">
    <source>
        <dbReference type="ARBA" id="ARBA00023242"/>
    </source>
</evidence>
<dbReference type="AlphaFoldDB" id="A0A4C1ZL47"/>
<evidence type="ECO:0000256" key="5">
    <source>
        <dbReference type="ARBA" id="ARBA00023159"/>
    </source>
</evidence>
<dbReference type="FunFam" id="2.40.320.10:FF:000001">
    <property type="entry name" value="Mediator of RNA polymerase II transcription subunit 18"/>
    <property type="match status" value="1"/>
</dbReference>
<dbReference type="Pfam" id="PF09637">
    <property type="entry name" value="Med18"/>
    <property type="match status" value="1"/>
</dbReference>
<evidence type="ECO:0000313" key="12">
    <source>
        <dbReference type="EMBL" id="GBP87265.1"/>
    </source>
</evidence>
<keyword evidence="13" id="KW-1185">Reference proteome</keyword>
<keyword evidence="4 10" id="KW-0805">Transcription regulation</keyword>
<sequence length="351" mass="38558">MSGLNAPPITATDSLTQALKANIIPNQEYLLQGSVLDSAVEVLLHRLRGLCDNVDTGPETFDDQEVCFSLRDPNQQAVPLMLRVRKALDARDMPFQLRYIGQPDLGDKNRPTVVRSSIDIACSGMLFEFLTELGCRMEFEYSIKGYMFRKGRMKITVAKVFKIPQSSMPPEPISQSYLVELSVLAPTGQDAIAEDMRAFADQLRPLVQLDKIDYKRLGHMPGQEPQQYTVRPRIGVPSACGMFRRSAYHSTEAETPGTGSGMADQDSILGRTDRPLHAHGRSGETCHPPEQSRAEHAAPSSPIAPTAPRPKLPCLRATSVTGSRIRLQHGTHSAPHSKGRGSKPSKTSPYG</sequence>
<dbReference type="GO" id="GO:0006369">
    <property type="term" value="P:termination of RNA polymerase II transcription"/>
    <property type="evidence" value="ECO:0007669"/>
    <property type="project" value="TreeGrafter"/>
</dbReference>
<dbReference type="GO" id="GO:0070847">
    <property type="term" value="C:core mediator complex"/>
    <property type="evidence" value="ECO:0007669"/>
    <property type="project" value="TreeGrafter"/>
</dbReference>
<comment type="function">
    <text evidence="8 10">Component of the Mediator complex, a coactivator involved in the regulated transcription of nearly all RNA polymerase II-dependent genes. Mediator functions as a bridge to convey information from gene-specific regulatory proteins to the basal RNA polymerase II transcription machinery. Mediator is recruited to promoters by direct interactions with regulatory proteins and serves as a scaffold for the assembly of a functional preinitiation complex with RNA polymerase II and the general transcription factors.</text>
</comment>
<keyword evidence="7 10" id="KW-0539">Nucleus</keyword>
<evidence type="ECO:0000313" key="13">
    <source>
        <dbReference type="Proteomes" id="UP000299102"/>
    </source>
</evidence>
<comment type="similarity">
    <text evidence="2 10">Belongs to the Mediator complex subunit 18 family.</text>
</comment>
<evidence type="ECO:0000256" key="4">
    <source>
        <dbReference type="ARBA" id="ARBA00023015"/>
    </source>
</evidence>
<evidence type="ECO:0000256" key="8">
    <source>
        <dbReference type="ARBA" id="ARBA00025687"/>
    </source>
</evidence>
<gene>
    <name evidence="10 12" type="primary">MED18</name>
    <name evidence="12" type="ORF">EVAR_64475_1</name>
</gene>
<keyword evidence="5 10" id="KW-0010">Activator</keyword>
<dbReference type="Gene3D" id="2.40.320.10">
    <property type="entry name" value="Hypothetical Protein Pfu-838710-001"/>
    <property type="match status" value="1"/>
</dbReference>
<dbReference type="GO" id="GO:0006357">
    <property type="term" value="P:regulation of transcription by RNA polymerase II"/>
    <property type="evidence" value="ECO:0007669"/>
    <property type="project" value="InterPro"/>
</dbReference>
<feature type="compositionally biased region" description="Basic and acidic residues" evidence="11">
    <location>
        <begin position="271"/>
        <end position="284"/>
    </location>
</feature>
<reference evidence="12 13" key="1">
    <citation type="journal article" date="2019" name="Commun. Biol.">
        <title>The bagworm genome reveals a unique fibroin gene that provides high tensile strength.</title>
        <authorList>
            <person name="Kono N."/>
            <person name="Nakamura H."/>
            <person name="Ohtoshi R."/>
            <person name="Tomita M."/>
            <person name="Numata K."/>
            <person name="Arakawa K."/>
        </authorList>
    </citation>
    <scope>NUCLEOTIDE SEQUENCE [LARGE SCALE GENOMIC DNA]</scope>
</reference>
<evidence type="ECO:0000256" key="3">
    <source>
        <dbReference type="ARBA" id="ARBA00019612"/>
    </source>
</evidence>
<dbReference type="STRING" id="151549.A0A4C1ZL47"/>
<keyword evidence="6 10" id="KW-0804">Transcription</keyword>
<accession>A0A4C1ZL47</accession>
<evidence type="ECO:0000256" key="2">
    <source>
        <dbReference type="ARBA" id="ARBA00009814"/>
    </source>
</evidence>
<evidence type="ECO:0000256" key="9">
    <source>
        <dbReference type="ARBA" id="ARBA00032012"/>
    </source>
</evidence>
<evidence type="ECO:0000256" key="6">
    <source>
        <dbReference type="ARBA" id="ARBA00023163"/>
    </source>
</evidence>